<evidence type="ECO:0000256" key="1">
    <source>
        <dbReference type="SAM" id="MobiDB-lite"/>
    </source>
</evidence>
<dbReference type="Proteomes" id="UP000675554">
    <property type="component" value="Unassembled WGS sequence"/>
</dbReference>
<organism evidence="2 3">
    <name type="scientific">Streptomyces daliensis</name>
    <dbReference type="NCBI Taxonomy" id="299421"/>
    <lineage>
        <taxon>Bacteria</taxon>
        <taxon>Bacillati</taxon>
        <taxon>Actinomycetota</taxon>
        <taxon>Actinomycetes</taxon>
        <taxon>Kitasatosporales</taxon>
        <taxon>Streptomycetaceae</taxon>
        <taxon>Streptomyces</taxon>
    </lineage>
</organism>
<keyword evidence="3" id="KW-1185">Reference proteome</keyword>
<evidence type="ECO:0000313" key="3">
    <source>
        <dbReference type="Proteomes" id="UP000675554"/>
    </source>
</evidence>
<accession>A0A8T4IPA8</accession>
<protein>
    <submittedName>
        <fullName evidence="2">Uncharacterized protein</fullName>
    </submittedName>
</protein>
<gene>
    <name evidence="2" type="ORF">KDA82_13805</name>
</gene>
<comment type="caution">
    <text evidence="2">The sequence shown here is derived from an EMBL/GenBank/DDBJ whole genome shotgun (WGS) entry which is preliminary data.</text>
</comment>
<dbReference type="AlphaFoldDB" id="A0A8T4IPA8"/>
<sequence length="106" mass="11653">MTAPEHECGVEDPVHEGDVREHVTAQKSPYYRPLWLCARHRRYVGYALDRIAVTGEELVRAIAVLSGAGKRRTDKAEPDPEVEPAPPVLLVVSPSACSGRRHPTSS</sequence>
<dbReference type="EMBL" id="JAGSMN010000294">
    <property type="protein sequence ID" value="MBR7674071.1"/>
    <property type="molecule type" value="Genomic_DNA"/>
</dbReference>
<feature type="region of interest" description="Disordered" evidence="1">
    <location>
        <begin position="68"/>
        <end position="87"/>
    </location>
</feature>
<proteinExistence type="predicted"/>
<name>A0A8T4IPA8_9ACTN</name>
<reference evidence="2" key="1">
    <citation type="submission" date="2021-04" db="EMBL/GenBank/DDBJ databases">
        <title>Sequencing of actinobacteria type strains.</title>
        <authorList>
            <person name="Nguyen G.-S."/>
            <person name="Wentzel A."/>
        </authorList>
    </citation>
    <scope>NUCLEOTIDE SEQUENCE</scope>
    <source>
        <strain evidence="2">DSM 42095</strain>
    </source>
</reference>
<evidence type="ECO:0000313" key="2">
    <source>
        <dbReference type="EMBL" id="MBR7674071.1"/>
    </source>
</evidence>